<keyword evidence="3" id="KW-1185">Reference proteome</keyword>
<dbReference type="InterPro" id="IPR044952">
    <property type="entry name" value="SUV2"/>
</dbReference>
<reference evidence="3" key="1">
    <citation type="journal article" date="2014" name="Science">
        <title>Ancient hybridizations among the ancestral genomes of bread wheat.</title>
        <authorList>
            <consortium name="International Wheat Genome Sequencing Consortium,"/>
            <person name="Marcussen T."/>
            <person name="Sandve S.R."/>
            <person name="Heier L."/>
            <person name="Spannagl M."/>
            <person name="Pfeifer M."/>
            <person name="Jakobsen K.S."/>
            <person name="Wulff B.B."/>
            <person name="Steuernagel B."/>
            <person name="Mayer K.F."/>
            <person name="Olsen O.A."/>
        </authorList>
    </citation>
    <scope>NUCLEOTIDE SEQUENCE [LARGE SCALE GENOMIC DNA]</scope>
    <source>
        <strain evidence="3">cv. AL8/78</strain>
    </source>
</reference>
<dbReference type="AlphaFoldDB" id="A0A453N3Z8"/>
<dbReference type="EnsemblPlants" id="AET6Gv20217500.33">
    <property type="protein sequence ID" value="AET6Gv20217500.33"/>
    <property type="gene ID" value="AET6Gv20217500"/>
</dbReference>
<organism evidence="2 3">
    <name type="scientific">Aegilops tauschii subsp. strangulata</name>
    <name type="common">Goatgrass</name>
    <dbReference type="NCBI Taxonomy" id="200361"/>
    <lineage>
        <taxon>Eukaryota</taxon>
        <taxon>Viridiplantae</taxon>
        <taxon>Streptophyta</taxon>
        <taxon>Embryophyta</taxon>
        <taxon>Tracheophyta</taxon>
        <taxon>Spermatophyta</taxon>
        <taxon>Magnoliopsida</taxon>
        <taxon>Liliopsida</taxon>
        <taxon>Poales</taxon>
        <taxon>Poaceae</taxon>
        <taxon>BOP clade</taxon>
        <taxon>Pooideae</taxon>
        <taxon>Triticodae</taxon>
        <taxon>Triticeae</taxon>
        <taxon>Triticinae</taxon>
        <taxon>Aegilops</taxon>
    </lineage>
</organism>
<dbReference type="GO" id="GO:0006974">
    <property type="term" value="P:DNA damage response"/>
    <property type="evidence" value="ECO:0007669"/>
    <property type="project" value="InterPro"/>
</dbReference>
<dbReference type="Gramene" id="AET6Gv20217500.33">
    <property type="protein sequence ID" value="AET6Gv20217500.33"/>
    <property type="gene ID" value="AET6Gv20217500"/>
</dbReference>
<proteinExistence type="predicted"/>
<name>A0A453N3Z8_AEGTS</name>
<dbReference type="PANTHER" id="PTHR35761">
    <property type="entry name" value="ATR INTERACTING PROTEIN"/>
    <property type="match status" value="1"/>
</dbReference>
<accession>A0A453N3Z8</accession>
<feature type="region of interest" description="Disordered" evidence="1">
    <location>
        <begin position="114"/>
        <end position="172"/>
    </location>
</feature>
<reference evidence="2" key="5">
    <citation type="journal article" date="2021" name="G3 (Bethesda)">
        <title>Aegilops tauschii genome assembly Aet v5.0 features greater sequence contiguity and improved annotation.</title>
        <authorList>
            <person name="Wang L."/>
            <person name="Zhu T."/>
            <person name="Rodriguez J.C."/>
            <person name="Deal K.R."/>
            <person name="Dubcovsky J."/>
            <person name="McGuire P.E."/>
            <person name="Lux T."/>
            <person name="Spannagl M."/>
            <person name="Mayer K.F.X."/>
            <person name="Baldrich P."/>
            <person name="Meyers B.C."/>
            <person name="Huo N."/>
            <person name="Gu Y.Q."/>
            <person name="Zhou H."/>
            <person name="Devos K.M."/>
            <person name="Bennetzen J.L."/>
            <person name="Unver T."/>
            <person name="Budak H."/>
            <person name="Gulick P.J."/>
            <person name="Galiba G."/>
            <person name="Kalapos B."/>
            <person name="Nelson D.R."/>
            <person name="Li P."/>
            <person name="You F.M."/>
            <person name="Luo M.C."/>
            <person name="Dvorak J."/>
        </authorList>
    </citation>
    <scope>NUCLEOTIDE SEQUENCE [LARGE SCALE GENOMIC DNA]</scope>
    <source>
        <strain evidence="2">cv. AL8/78</strain>
    </source>
</reference>
<dbReference type="Proteomes" id="UP000015105">
    <property type="component" value="Chromosome 6D"/>
</dbReference>
<reference evidence="2" key="3">
    <citation type="journal article" date="2017" name="Nature">
        <title>Genome sequence of the progenitor of the wheat D genome Aegilops tauschii.</title>
        <authorList>
            <person name="Luo M.C."/>
            <person name="Gu Y.Q."/>
            <person name="Puiu D."/>
            <person name="Wang H."/>
            <person name="Twardziok S.O."/>
            <person name="Deal K.R."/>
            <person name="Huo N."/>
            <person name="Zhu T."/>
            <person name="Wang L."/>
            <person name="Wang Y."/>
            <person name="McGuire P.E."/>
            <person name="Liu S."/>
            <person name="Long H."/>
            <person name="Ramasamy R.K."/>
            <person name="Rodriguez J.C."/>
            <person name="Van S.L."/>
            <person name="Yuan L."/>
            <person name="Wang Z."/>
            <person name="Xia Z."/>
            <person name="Xiao L."/>
            <person name="Anderson O.D."/>
            <person name="Ouyang S."/>
            <person name="Liang Y."/>
            <person name="Zimin A.V."/>
            <person name="Pertea G."/>
            <person name="Qi P."/>
            <person name="Bennetzen J.L."/>
            <person name="Dai X."/>
            <person name="Dawson M.W."/>
            <person name="Muller H.G."/>
            <person name="Kugler K."/>
            <person name="Rivarola-Duarte L."/>
            <person name="Spannagl M."/>
            <person name="Mayer K.F.X."/>
            <person name="Lu F.H."/>
            <person name="Bevan M.W."/>
            <person name="Leroy P."/>
            <person name="Li P."/>
            <person name="You F.M."/>
            <person name="Sun Q."/>
            <person name="Liu Z."/>
            <person name="Lyons E."/>
            <person name="Wicker T."/>
            <person name="Salzberg S.L."/>
            <person name="Devos K.M."/>
            <person name="Dvorak J."/>
        </authorList>
    </citation>
    <scope>NUCLEOTIDE SEQUENCE [LARGE SCALE GENOMIC DNA]</scope>
    <source>
        <strain evidence="2">cv. AL8/78</strain>
    </source>
</reference>
<evidence type="ECO:0000313" key="2">
    <source>
        <dbReference type="EnsemblPlants" id="AET6Gv20217500.33"/>
    </source>
</evidence>
<reference evidence="2" key="4">
    <citation type="submission" date="2019-03" db="UniProtKB">
        <authorList>
            <consortium name="EnsemblPlants"/>
        </authorList>
    </citation>
    <scope>IDENTIFICATION</scope>
</reference>
<protein>
    <submittedName>
        <fullName evidence="2">Uncharacterized protein</fullName>
    </submittedName>
</protein>
<dbReference type="PANTHER" id="PTHR35761:SF1">
    <property type="entry name" value="PROTEIN SENSITIVE TO UV 2"/>
    <property type="match status" value="1"/>
</dbReference>
<evidence type="ECO:0000256" key="1">
    <source>
        <dbReference type="SAM" id="MobiDB-lite"/>
    </source>
</evidence>
<reference evidence="3" key="2">
    <citation type="journal article" date="2017" name="Nat. Plants">
        <title>The Aegilops tauschii genome reveals multiple impacts of transposons.</title>
        <authorList>
            <person name="Zhao G."/>
            <person name="Zou C."/>
            <person name="Li K."/>
            <person name="Wang K."/>
            <person name="Li T."/>
            <person name="Gao L."/>
            <person name="Zhang X."/>
            <person name="Wang H."/>
            <person name="Yang Z."/>
            <person name="Liu X."/>
            <person name="Jiang W."/>
            <person name="Mao L."/>
            <person name="Kong X."/>
            <person name="Jiao Y."/>
            <person name="Jia J."/>
        </authorList>
    </citation>
    <scope>NUCLEOTIDE SEQUENCE [LARGE SCALE GENOMIC DNA]</scope>
    <source>
        <strain evidence="3">cv. AL8/78</strain>
    </source>
</reference>
<evidence type="ECO:0000313" key="3">
    <source>
        <dbReference type="Proteomes" id="UP000015105"/>
    </source>
</evidence>
<sequence>MLLGPAMLKMLCSGGKDGSELMETVGCENEPQQAINSVLKDLSECLTCEATTSLELKLCRLVVNLLAFIASSGKLGYEVLLGSVTAHSFLELTMEVLASQMECKVDFSTEVFADERSSDPSKPTSLARHVFKANPGGADGEQAVRGVDNRHRQPAAPEEQVPLEAAKPSDGE</sequence>